<name>A0A8H6Y0E7_9AGAR</name>
<protein>
    <submittedName>
        <fullName evidence="1">Uncharacterized protein</fullName>
    </submittedName>
</protein>
<dbReference type="Proteomes" id="UP000623467">
    <property type="component" value="Unassembled WGS sequence"/>
</dbReference>
<evidence type="ECO:0000313" key="2">
    <source>
        <dbReference type="Proteomes" id="UP000623467"/>
    </source>
</evidence>
<dbReference type="EMBL" id="JACAZH010000013">
    <property type="protein sequence ID" value="KAF7351723.1"/>
    <property type="molecule type" value="Genomic_DNA"/>
</dbReference>
<proteinExistence type="predicted"/>
<sequence>MSRGAYFFQNRRQSRPAIAPPLRDAAYRNAVPWRFGRRFPVRRAPLNEWSSGDQWSSGTVDSSFARAFPFPSTQPSACACCYGSVIRRQPQVRVHVHQHISVHVQQHPCPSGLVVVVAAVDRCRQPLCSAGAVRRFAPPMMLMVGRTNQPPTMHQPAPPRAAFSAFCSASISVSAPPHSRSSVLILAPHTSRPADCIVVVAAAAAAAAGSSPETESVRRVL</sequence>
<reference evidence="1" key="1">
    <citation type="submission" date="2020-05" db="EMBL/GenBank/DDBJ databases">
        <title>Mycena genomes resolve the evolution of fungal bioluminescence.</title>
        <authorList>
            <person name="Tsai I.J."/>
        </authorList>
    </citation>
    <scope>NUCLEOTIDE SEQUENCE</scope>
    <source>
        <strain evidence="1">160909Yilan</strain>
    </source>
</reference>
<comment type="caution">
    <text evidence="1">The sequence shown here is derived from an EMBL/GenBank/DDBJ whole genome shotgun (WGS) entry which is preliminary data.</text>
</comment>
<evidence type="ECO:0000313" key="1">
    <source>
        <dbReference type="EMBL" id="KAF7351723.1"/>
    </source>
</evidence>
<organism evidence="1 2">
    <name type="scientific">Mycena sanguinolenta</name>
    <dbReference type="NCBI Taxonomy" id="230812"/>
    <lineage>
        <taxon>Eukaryota</taxon>
        <taxon>Fungi</taxon>
        <taxon>Dikarya</taxon>
        <taxon>Basidiomycota</taxon>
        <taxon>Agaricomycotina</taxon>
        <taxon>Agaricomycetes</taxon>
        <taxon>Agaricomycetidae</taxon>
        <taxon>Agaricales</taxon>
        <taxon>Marasmiineae</taxon>
        <taxon>Mycenaceae</taxon>
        <taxon>Mycena</taxon>
    </lineage>
</organism>
<keyword evidence="2" id="KW-1185">Reference proteome</keyword>
<dbReference type="AlphaFoldDB" id="A0A8H6Y0E7"/>
<accession>A0A8H6Y0E7</accession>
<gene>
    <name evidence="1" type="ORF">MSAN_01605500</name>
</gene>